<feature type="domain" description="S-adenosyl-l-methionine hydroxide adenosyltransferase C-terminal" evidence="3">
    <location>
        <begin position="176"/>
        <end position="237"/>
    </location>
</feature>
<dbReference type="InterPro" id="IPR023227">
    <property type="entry name" value="SAM_OH_AdoTrfase_C_sf"/>
</dbReference>
<evidence type="ECO:0000313" key="4">
    <source>
        <dbReference type="EMBL" id="OGK49211.1"/>
    </source>
</evidence>
<dbReference type="InterPro" id="IPR046470">
    <property type="entry name" value="SAM_HAT_C"/>
</dbReference>
<proteinExistence type="inferred from homology"/>
<dbReference type="PANTHER" id="PTHR35092:SF1">
    <property type="entry name" value="CHLORINASE MJ1651"/>
    <property type="match status" value="1"/>
</dbReference>
<dbReference type="PANTHER" id="PTHR35092">
    <property type="entry name" value="CHLORINASE MJ1651"/>
    <property type="match status" value="1"/>
</dbReference>
<dbReference type="Gene3D" id="3.40.50.10790">
    <property type="entry name" value="S-adenosyl-l-methionine hydroxide adenosyltransferase, N-terminal"/>
    <property type="match status" value="1"/>
</dbReference>
<dbReference type="Pfam" id="PF20257">
    <property type="entry name" value="SAM_HAT_C"/>
    <property type="match status" value="1"/>
</dbReference>
<dbReference type="SUPFAM" id="SSF102522">
    <property type="entry name" value="Bacterial fluorinating enzyme, N-terminal domain"/>
    <property type="match status" value="1"/>
</dbReference>
<protein>
    <recommendedName>
        <fullName evidence="3">S-adenosyl-l-methionine hydroxide adenosyltransferase C-terminal domain-containing protein</fullName>
    </recommendedName>
</protein>
<dbReference type="SUPFAM" id="SSF101852">
    <property type="entry name" value="Bacterial fluorinating enzyme, C-terminal domain"/>
    <property type="match status" value="1"/>
</dbReference>
<organism evidence="4 5">
    <name type="scientific">Candidatus Roizmanbacteria bacterium RIFCSPLOWO2_01_FULL_38_12</name>
    <dbReference type="NCBI Taxonomy" id="1802061"/>
    <lineage>
        <taxon>Bacteria</taxon>
        <taxon>Candidatus Roizmaniibacteriota</taxon>
    </lineage>
</organism>
<dbReference type="EMBL" id="MGAL01000003">
    <property type="protein sequence ID" value="OGK49211.1"/>
    <property type="molecule type" value="Genomic_DNA"/>
</dbReference>
<keyword evidence="1" id="KW-0949">S-adenosyl-L-methionine</keyword>
<dbReference type="Gene3D" id="2.40.30.90">
    <property type="entry name" value="Bacterial fluorinating enzyme like"/>
    <property type="match status" value="1"/>
</dbReference>
<evidence type="ECO:0000256" key="2">
    <source>
        <dbReference type="ARBA" id="ARBA00024035"/>
    </source>
</evidence>
<dbReference type="AlphaFoldDB" id="A0A1F7J0R9"/>
<evidence type="ECO:0000313" key="5">
    <source>
        <dbReference type="Proteomes" id="UP000177141"/>
    </source>
</evidence>
<comment type="similarity">
    <text evidence="2">Belongs to the SAM hydrolase / SAM-dependent halogenase family.</text>
</comment>
<gene>
    <name evidence="4" type="ORF">A3A93_00385</name>
</gene>
<evidence type="ECO:0000259" key="3">
    <source>
        <dbReference type="Pfam" id="PF20257"/>
    </source>
</evidence>
<accession>A0A1F7J0R9</accession>
<comment type="caution">
    <text evidence="4">The sequence shown here is derived from an EMBL/GenBank/DDBJ whole genome shotgun (WGS) entry which is preliminary data.</text>
</comment>
<sequence>MKKLIIVADWGDDALATQEVRSAIEGFLKSSPAKTTPNINIIPSSPSTIHTSFLIGQTVEIEERYGEPLDTIIFQNTDPMSEHTEESGGVGSQLLILRLKSGIYVIGPNAGYVFSFVRPKIEEAFYYPRLEMSGQFRSRDVFAKVAAYFMDVLQDDLDLDEIHPNQIPQLDGYFVGHMDNFGNIKTTVPESVLKGKYSLGDELSITINGVTQKMKYVKSLFDGGPNSLIIYPGSSGKIDDPYLEISVCTDFSAKNPKTGKDLFNSPRPGMKIEIQI</sequence>
<dbReference type="Proteomes" id="UP000177141">
    <property type="component" value="Unassembled WGS sequence"/>
</dbReference>
<name>A0A1F7J0R9_9BACT</name>
<evidence type="ECO:0000256" key="1">
    <source>
        <dbReference type="ARBA" id="ARBA00022691"/>
    </source>
</evidence>
<dbReference type="STRING" id="1802061.A3A93_00385"/>
<dbReference type="InterPro" id="IPR023228">
    <property type="entry name" value="SAM_OH_AdoTrfase_N_sf"/>
</dbReference>
<reference evidence="4 5" key="1">
    <citation type="journal article" date="2016" name="Nat. Commun.">
        <title>Thousands of microbial genomes shed light on interconnected biogeochemical processes in an aquifer system.</title>
        <authorList>
            <person name="Anantharaman K."/>
            <person name="Brown C.T."/>
            <person name="Hug L.A."/>
            <person name="Sharon I."/>
            <person name="Castelle C.J."/>
            <person name="Probst A.J."/>
            <person name="Thomas B.C."/>
            <person name="Singh A."/>
            <person name="Wilkins M.J."/>
            <person name="Karaoz U."/>
            <person name="Brodie E.L."/>
            <person name="Williams K.H."/>
            <person name="Hubbard S.S."/>
            <person name="Banfield J.F."/>
        </authorList>
    </citation>
    <scope>NUCLEOTIDE SEQUENCE [LARGE SCALE GENOMIC DNA]</scope>
</reference>
<dbReference type="InterPro" id="IPR002747">
    <property type="entry name" value="SAM_OH_AdoTrfase"/>
</dbReference>